<organism evidence="1 2">
    <name type="scientific">Allacma fusca</name>
    <dbReference type="NCBI Taxonomy" id="39272"/>
    <lineage>
        <taxon>Eukaryota</taxon>
        <taxon>Metazoa</taxon>
        <taxon>Ecdysozoa</taxon>
        <taxon>Arthropoda</taxon>
        <taxon>Hexapoda</taxon>
        <taxon>Collembola</taxon>
        <taxon>Symphypleona</taxon>
        <taxon>Sminthuridae</taxon>
        <taxon>Allacma</taxon>
    </lineage>
</organism>
<dbReference type="Proteomes" id="UP000708208">
    <property type="component" value="Unassembled WGS sequence"/>
</dbReference>
<dbReference type="AlphaFoldDB" id="A0A8J2JCX1"/>
<name>A0A8J2JCX1_9HEXA</name>
<comment type="caution">
    <text evidence="1">The sequence shown here is derived from an EMBL/GenBank/DDBJ whole genome shotgun (WGS) entry which is preliminary data.</text>
</comment>
<accession>A0A8J2JCX1</accession>
<proteinExistence type="predicted"/>
<evidence type="ECO:0000313" key="2">
    <source>
        <dbReference type="Proteomes" id="UP000708208"/>
    </source>
</evidence>
<evidence type="ECO:0000313" key="1">
    <source>
        <dbReference type="EMBL" id="CAG7718191.1"/>
    </source>
</evidence>
<reference evidence="1" key="1">
    <citation type="submission" date="2021-06" db="EMBL/GenBank/DDBJ databases">
        <authorList>
            <person name="Hodson N. C."/>
            <person name="Mongue J. A."/>
            <person name="Jaron S. K."/>
        </authorList>
    </citation>
    <scope>NUCLEOTIDE SEQUENCE</scope>
</reference>
<dbReference type="EMBL" id="CAJVCH010051546">
    <property type="protein sequence ID" value="CAG7718191.1"/>
    <property type="molecule type" value="Genomic_DNA"/>
</dbReference>
<sequence>MEKIVGLNYRYLRRVPIVVTNNNGIRSNERICGE</sequence>
<keyword evidence="2" id="KW-1185">Reference proteome</keyword>
<gene>
    <name evidence="1" type="ORF">AFUS01_LOCUS7606</name>
</gene>
<feature type="non-terminal residue" evidence="1">
    <location>
        <position position="1"/>
    </location>
</feature>
<protein>
    <submittedName>
        <fullName evidence="1">Uncharacterized protein</fullName>
    </submittedName>
</protein>